<reference evidence="2" key="1">
    <citation type="submission" date="2020-02" db="EMBL/GenBank/DDBJ databases">
        <title>Streptomyces sp. ASO4wet.</title>
        <authorList>
            <person name="Risdian C."/>
            <person name="Landwehr W."/>
            <person name="Schupp P."/>
            <person name="Wink J."/>
        </authorList>
    </citation>
    <scope>NUCLEOTIDE SEQUENCE [LARGE SCALE GENOMIC DNA]</scope>
    <source>
        <strain evidence="2">ASO4wet</strain>
    </source>
</reference>
<dbReference type="NCBIfam" id="TIGR03562">
    <property type="entry name" value="osmo_induc_OsmC"/>
    <property type="match status" value="1"/>
</dbReference>
<gene>
    <name evidence="1" type="ORF">G4Z16_03720</name>
</gene>
<dbReference type="RefSeq" id="WP_197349161.1">
    <property type="nucleotide sequence ID" value="NZ_CP048882.1"/>
</dbReference>
<dbReference type="SUPFAM" id="SSF82784">
    <property type="entry name" value="OsmC-like"/>
    <property type="match status" value="1"/>
</dbReference>
<dbReference type="PANTHER" id="PTHR42830:SF1">
    <property type="entry name" value="OSMOTICALLY INDUCIBLE FAMILY PROTEIN"/>
    <property type="match status" value="1"/>
</dbReference>
<proteinExistence type="predicted"/>
<dbReference type="GO" id="GO:0006979">
    <property type="term" value="P:response to oxidative stress"/>
    <property type="evidence" value="ECO:0007669"/>
    <property type="project" value="InterPro"/>
</dbReference>
<dbReference type="KEGG" id="sbat:G4Z16_03720"/>
<name>A0A7T1T3D0_9ACTN</name>
<dbReference type="Pfam" id="PF02566">
    <property type="entry name" value="OsmC"/>
    <property type="match status" value="1"/>
</dbReference>
<sequence length="141" mass="14508">MATTRTAHTVWNGDLKKGSGEVTFDSSGIGTQSVTWASRAEEPNGRTSPEELIAAAHSSCFSMALSNGLNSAGKPPTRLDTRADVTFQPGTGITGIHLTVQGEVPGIDEASFTAAAEEAKTNCPVSQALSGTTITLTAKLS</sequence>
<dbReference type="InterPro" id="IPR015946">
    <property type="entry name" value="KH_dom-like_a/b"/>
</dbReference>
<accession>A0A7T1T3D0</accession>
<dbReference type="AlphaFoldDB" id="A0A7T1T3D0"/>
<dbReference type="InterPro" id="IPR019904">
    <property type="entry name" value="Peroxiredoxin_OsmC"/>
</dbReference>
<dbReference type="Proteomes" id="UP000595046">
    <property type="component" value="Chromosome"/>
</dbReference>
<dbReference type="GO" id="GO:0004601">
    <property type="term" value="F:peroxidase activity"/>
    <property type="evidence" value="ECO:0007669"/>
    <property type="project" value="InterPro"/>
</dbReference>
<dbReference type="Gene3D" id="3.30.300.20">
    <property type="match status" value="1"/>
</dbReference>
<evidence type="ECO:0000313" key="1">
    <source>
        <dbReference type="EMBL" id="QPP05647.1"/>
    </source>
</evidence>
<dbReference type="InterPro" id="IPR052707">
    <property type="entry name" value="OsmC_Ohr_Peroxiredoxin"/>
</dbReference>
<evidence type="ECO:0000313" key="2">
    <source>
        <dbReference type="Proteomes" id="UP000595046"/>
    </source>
</evidence>
<dbReference type="InterPro" id="IPR036102">
    <property type="entry name" value="OsmC/Ohrsf"/>
</dbReference>
<organism evidence="1 2">
    <name type="scientific">Streptomyces bathyalis</name>
    <dbReference type="NCBI Taxonomy" id="2710756"/>
    <lineage>
        <taxon>Bacteria</taxon>
        <taxon>Bacillati</taxon>
        <taxon>Actinomycetota</taxon>
        <taxon>Actinomycetes</taxon>
        <taxon>Kitasatosporales</taxon>
        <taxon>Streptomycetaceae</taxon>
        <taxon>Streptomyces</taxon>
    </lineage>
</organism>
<dbReference type="EMBL" id="CP048882">
    <property type="protein sequence ID" value="QPP05647.1"/>
    <property type="molecule type" value="Genomic_DNA"/>
</dbReference>
<dbReference type="InterPro" id="IPR003718">
    <property type="entry name" value="OsmC/Ohr_fam"/>
</dbReference>
<protein>
    <submittedName>
        <fullName evidence="1">OsmC family protein</fullName>
    </submittedName>
</protein>
<dbReference type="PANTHER" id="PTHR42830">
    <property type="entry name" value="OSMOTICALLY INDUCIBLE FAMILY PROTEIN"/>
    <property type="match status" value="1"/>
</dbReference>
<keyword evidence="2" id="KW-1185">Reference proteome</keyword>